<proteinExistence type="predicted"/>
<evidence type="ECO:0000313" key="1">
    <source>
        <dbReference type="EMBL" id="KXK65321.1"/>
    </source>
</evidence>
<dbReference type="InterPro" id="IPR050238">
    <property type="entry name" value="DNA_Rep/Repair_Clamp_Loader"/>
</dbReference>
<reference evidence="1 2" key="1">
    <citation type="submission" date="2016-02" db="EMBL/GenBank/DDBJ databases">
        <authorList>
            <person name="Wen L."/>
            <person name="He K."/>
            <person name="Yang H."/>
        </authorList>
    </citation>
    <scope>NUCLEOTIDE SEQUENCE [LARGE SCALE GENOMIC DNA]</scope>
    <source>
        <strain evidence="1 2">DSM 22607</strain>
    </source>
</reference>
<dbReference type="SUPFAM" id="SSF52540">
    <property type="entry name" value="P-loop containing nucleoside triphosphate hydrolases"/>
    <property type="match status" value="1"/>
</dbReference>
<dbReference type="KEGG" id="cmiu:B1H56_05660"/>
<gene>
    <name evidence="1" type="ORF">HMPREF3293_01911</name>
</gene>
<dbReference type="AlphaFoldDB" id="A0A136Q3S6"/>
<evidence type="ECO:0000313" key="2">
    <source>
        <dbReference type="Proteomes" id="UP000070366"/>
    </source>
</evidence>
<protein>
    <submittedName>
        <fullName evidence="1">DNA polymerase III, delta' subunit domain protein</fullName>
    </submittedName>
</protein>
<comment type="caution">
    <text evidence="1">The sequence shown here is derived from an EMBL/GenBank/DDBJ whole genome shotgun (WGS) entry which is preliminary data.</text>
</comment>
<sequence>MNEILENALKTGNIAGAYLIAGSSPEATQEQIDEFLLHVFCKDGTGCGACPGCLKYLHRNHADLFIIEPAKSTISIGDVREIPAAVAKKPYEGGYQAVVIARADAMTPQAQNALLKVIEEPPGHTVFMLGAQNTKNILPTILSRCIILKMSFSREETEKLLHEEQNLPTLRARVLAGAAKGDYHLAAAYLGKGFFEIRDDMILALNRLFTAKNMATSATLELFTKHEGAVDLCLTAALQYLADVLLYKHTGEVLVNEDKLPEISRHAKLRDFVLVNTQQILFDGMVKRAQCAGLNAKLALESMLFHILEVIL</sequence>
<accession>A0A136Q3S6</accession>
<organism evidence="1 2">
    <name type="scientific">Christensenella minuta</name>
    <dbReference type="NCBI Taxonomy" id="626937"/>
    <lineage>
        <taxon>Bacteria</taxon>
        <taxon>Bacillati</taxon>
        <taxon>Bacillota</taxon>
        <taxon>Clostridia</taxon>
        <taxon>Christensenellales</taxon>
        <taxon>Christensenellaceae</taxon>
        <taxon>Christensenella</taxon>
    </lineage>
</organism>
<dbReference type="PATRIC" id="fig|626937.4.peg.1889"/>
<dbReference type="OrthoDB" id="9810148at2"/>
<dbReference type="PANTHER" id="PTHR11669:SF8">
    <property type="entry name" value="DNA POLYMERASE III SUBUNIT DELTA"/>
    <property type="match status" value="1"/>
</dbReference>
<dbReference type="Gene3D" id="3.40.50.300">
    <property type="entry name" value="P-loop containing nucleotide triphosphate hydrolases"/>
    <property type="match status" value="1"/>
</dbReference>
<dbReference type="Pfam" id="PF13177">
    <property type="entry name" value="DNA_pol3_delta2"/>
    <property type="match status" value="1"/>
</dbReference>
<dbReference type="Proteomes" id="UP000070366">
    <property type="component" value="Unassembled WGS sequence"/>
</dbReference>
<dbReference type="GO" id="GO:0006261">
    <property type="term" value="P:DNA-templated DNA replication"/>
    <property type="evidence" value="ECO:0007669"/>
    <property type="project" value="TreeGrafter"/>
</dbReference>
<dbReference type="PANTHER" id="PTHR11669">
    <property type="entry name" value="REPLICATION FACTOR C / DNA POLYMERASE III GAMMA-TAU SUBUNIT"/>
    <property type="match status" value="1"/>
</dbReference>
<dbReference type="RefSeq" id="WP_066517961.1">
    <property type="nucleotide sequence ID" value="NZ_CABMOF010000001.1"/>
</dbReference>
<keyword evidence="2" id="KW-1185">Reference proteome</keyword>
<dbReference type="InterPro" id="IPR027417">
    <property type="entry name" value="P-loop_NTPase"/>
</dbReference>
<dbReference type="EMBL" id="LSZW01000062">
    <property type="protein sequence ID" value="KXK65321.1"/>
    <property type="molecule type" value="Genomic_DNA"/>
</dbReference>
<name>A0A136Q3S6_9FIRM</name>
<dbReference type="STRING" id="626937.HMPREF3293_01911"/>